<feature type="transmembrane region" description="Helical" evidence="1">
    <location>
        <begin position="190"/>
        <end position="208"/>
    </location>
</feature>
<proteinExistence type="predicted"/>
<evidence type="ECO:0000313" key="2">
    <source>
        <dbReference type="EMBL" id="GCD19451.1"/>
    </source>
</evidence>
<keyword evidence="1" id="KW-0812">Transmembrane</keyword>
<feature type="transmembrane region" description="Helical" evidence="1">
    <location>
        <begin position="114"/>
        <end position="142"/>
    </location>
</feature>
<protein>
    <recommendedName>
        <fullName evidence="4">ABC transporter permease</fullName>
    </recommendedName>
</protein>
<dbReference type="Proteomes" id="UP000288246">
    <property type="component" value="Unassembled WGS sequence"/>
</dbReference>
<evidence type="ECO:0000313" key="3">
    <source>
        <dbReference type="Proteomes" id="UP000288246"/>
    </source>
</evidence>
<gene>
    <name evidence="2" type="ORF">CTKZ_10130</name>
</gene>
<dbReference type="RefSeq" id="WP_124341987.1">
    <property type="nucleotide sequence ID" value="NZ_BHYL01000069.1"/>
</dbReference>
<feature type="transmembrane region" description="Helical" evidence="1">
    <location>
        <begin position="266"/>
        <end position="287"/>
    </location>
</feature>
<dbReference type="AlphaFoldDB" id="A0A401UXN3"/>
<keyword evidence="3" id="KW-1185">Reference proteome</keyword>
<evidence type="ECO:0000256" key="1">
    <source>
        <dbReference type="SAM" id="Phobius"/>
    </source>
</evidence>
<keyword evidence="1" id="KW-0472">Membrane</keyword>
<accession>A0A401UXN3</accession>
<reference evidence="2 3" key="1">
    <citation type="submission" date="2018-11" db="EMBL/GenBank/DDBJ databases">
        <title>Draft genome sequence of Cellulomonas takizawaensis strain TKZ-21.</title>
        <authorList>
            <person name="Yamamura H."/>
            <person name="Hayashi T."/>
            <person name="Hamada M."/>
            <person name="Serisawa Y."/>
            <person name="Matsuyama K."/>
            <person name="Nakagawa Y."/>
            <person name="Otoguro M."/>
            <person name="Yanagida F."/>
            <person name="Hayakawa M."/>
        </authorList>
    </citation>
    <scope>NUCLEOTIDE SEQUENCE [LARGE SCALE GENOMIC DNA]</scope>
    <source>
        <strain evidence="2 3">TKZ-21</strain>
    </source>
</reference>
<name>A0A401UXN3_9CELL</name>
<evidence type="ECO:0008006" key="4">
    <source>
        <dbReference type="Google" id="ProtNLM"/>
    </source>
</evidence>
<comment type="caution">
    <text evidence="2">The sequence shown here is derived from an EMBL/GenBank/DDBJ whole genome shotgun (WGS) entry which is preliminary data.</text>
</comment>
<sequence length="293" mass="29245">MSAATTAPRAVGASSTARRPTPARVLASEWTKVVSLRSPWWTAAVTVVVGGVITYLSAQASSGDPGFQPIDSLSSGLMLAQLGPLVLGVLVGGGDFRTGAFRSTYTTVPRRWPVLVAQSLAVAGFALGIAVLTTAACVVGILPAAASRDLPVDLTADDAPALVLGMVLFLVGLALLGHALGALLRRTVPALVTALSLVMILPIVLMMASDPLVAGGDPASLAAPAQGTAPTVVGTVNVLLPGTAGGLLTTSASSGPMDGSPDLGPVGGGLVLAAWIAVLLVAAAVRLRTRDVR</sequence>
<dbReference type="OrthoDB" id="4829137at2"/>
<organism evidence="2 3">
    <name type="scientific">Cellulomonas algicola</name>
    <dbReference type="NCBI Taxonomy" id="2071633"/>
    <lineage>
        <taxon>Bacteria</taxon>
        <taxon>Bacillati</taxon>
        <taxon>Actinomycetota</taxon>
        <taxon>Actinomycetes</taxon>
        <taxon>Micrococcales</taxon>
        <taxon>Cellulomonadaceae</taxon>
        <taxon>Cellulomonas</taxon>
    </lineage>
</organism>
<dbReference type="EMBL" id="BHYL01000069">
    <property type="protein sequence ID" value="GCD19451.1"/>
    <property type="molecule type" value="Genomic_DNA"/>
</dbReference>
<feature type="transmembrane region" description="Helical" evidence="1">
    <location>
        <begin position="162"/>
        <end position="183"/>
    </location>
</feature>
<keyword evidence="1" id="KW-1133">Transmembrane helix</keyword>
<feature type="transmembrane region" description="Helical" evidence="1">
    <location>
        <begin position="73"/>
        <end position="93"/>
    </location>
</feature>
<feature type="transmembrane region" description="Helical" evidence="1">
    <location>
        <begin position="40"/>
        <end position="58"/>
    </location>
</feature>